<name>A0A160DT10_9GAMM</name>
<evidence type="ECO:0000313" key="3">
    <source>
        <dbReference type="Proteomes" id="UP000076830"/>
    </source>
</evidence>
<protein>
    <submittedName>
        <fullName evidence="2">Uncharacterized protein</fullName>
    </submittedName>
</protein>
<accession>A0A160DT10</accession>
<evidence type="ECO:0000313" key="2">
    <source>
        <dbReference type="EMBL" id="ANB17477.1"/>
    </source>
</evidence>
<dbReference type="STRING" id="1300342.I596_1451"/>
<organism evidence="2 3">
    <name type="scientific">Dokdonella koreensis DS-123</name>
    <dbReference type="NCBI Taxonomy" id="1300342"/>
    <lineage>
        <taxon>Bacteria</taxon>
        <taxon>Pseudomonadati</taxon>
        <taxon>Pseudomonadota</taxon>
        <taxon>Gammaproteobacteria</taxon>
        <taxon>Lysobacterales</taxon>
        <taxon>Rhodanobacteraceae</taxon>
        <taxon>Dokdonella</taxon>
    </lineage>
</organism>
<reference evidence="2 3" key="1">
    <citation type="submission" date="2016-04" db="EMBL/GenBank/DDBJ databases">
        <title>Complete genome sequence of Dokdonella koreensis DS-123T.</title>
        <authorList>
            <person name="Kim J.F."/>
            <person name="Lee H."/>
            <person name="Kwak M.-J."/>
        </authorList>
    </citation>
    <scope>NUCLEOTIDE SEQUENCE [LARGE SCALE GENOMIC DNA]</scope>
    <source>
        <strain evidence="2 3">DS-123</strain>
    </source>
</reference>
<dbReference type="AlphaFoldDB" id="A0A160DT10"/>
<dbReference type="KEGG" id="dko:I596_1451"/>
<sequence>MLLQTVGPIADMAYRQDEPPSSRIQWIAVGHLADRSTRRPHRCGPGGGPWTASDPVETGPKSNERHNGLILLPCVRTSAIAFPHMRLACRRGR</sequence>
<feature type="region of interest" description="Disordered" evidence="1">
    <location>
        <begin position="35"/>
        <end position="65"/>
    </location>
</feature>
<dbReference type="Proteomes" id="UP000076830">
    <property type="component" value="Chromosome"/>
</dbReference>
<evidence type="ECO:0000256" key="1">
    <source>
        <dbReference type="SAM" id="MobiDB-lite"/>
    </source>
</evidence>
<proteinExistence type="predicted"/>
<gene>
    <name evidence="2" type="ORF">I596_1451</name>
</gene>
<dbReference type="EMBL" id="CP015249">
    <property type="protein sequence ID" value="ANB17477.1"/>
    <property type="molecule type" value="Genomic_DNA"/>
</dbReference>
<keyword evidence="3" id="KW-1185">Reference proteome</keyword>